<dbReference type="Proteomes" id="UP000435112">
    <property type="component" value="Unassembled WGS sequence"/>
</dbReference>
<sequence length="116" mass="12522">MSTTASVMDPDARRPPRQAPKADGDPDTSPVDTEARTPDEIVPETQPEEEDDLQAERNESSKLAADDRTPQNEGLDPSLDGRKASKVAPNGPPPTRTDEAPPVAVETHDRPEQSTE</sequence>
<feature type="compositionally biased region" description="Basic and acidic residues" evidence="1">
    <location>
        <begin position="10"/>
        <end position="24"/>
    </location>
</feature>
<gene>
    <name evidence="3" type="ORF">PR001_g26368</name>
    <name evidence="2" type="ORF">PR002_g27672</name>
</gene>
<evidence type="ECO:0000313" key="5">
    <source>
        <dbReference type="Proteomes" id="UP000435112"/>
    </source>
</evidence>
<dbReference type="Proteomes" id="UP000429607">
    <property type="component" value="Unassembled WGS sequence"/>
</dbReference>
<dbReference type="AlphaFoldDB" id="A0A6A3HF58"/>
<dbReference type="OrthoDB" id="10552628at2759"/>
<comment type="caution">
    <text evidence="2">The sequence shown here is derived from an EMBL/GenBank/DDBJ whole genome shotgun (WGS) entry which is preliminary data.</text>
</comment>
<feature type="compositionally biased region" description="Basic and acidic residues" evidence="1">
    <location>
        <begin position="106"/>
        <end position="116"/>
    </location>
</feature>
<feature type="region of interest" description="Disordered" evidence="1">
    <location>
        <begin position="1"/>
        <end position="116"/>
    </location>
</feature>
<evidence type="ECO:0000313" key="2">
    <source>
        <dbReference type="EMBL" id="KAE8968686.1"/>
    </source>
</evidence>
<organism evidence="2 5">
    <name type="scientific">Phytophthora rubi</name>
    <dbReference type="NCBI Taxonomy" id="129364"/>
    <lineage>
        <taxon>Eukaryota</taxon>
        <taxon>Sar</taxon>
        <taxon>Stramenopiles</taxon>
        <taxon>Oomycota</taxon>
        <taxon>Peronosporomycetes</taxon>
        <taxon>Peronosporales</taxon>
        <taxon>Peronosporaceae</taxon>
        <taxon>Phytophthora</taxon>
    </lineage>
</organism>
<accession>A0A6A3HF58</accession>
<reference evidence="4 5" key="1">
    <citation type="submission" date="2018-09" db="EMBL/GenBank/DDBJ databases">
        <title>Genomic investigation of the strawberry pathogen Phytophthora fragariae indicates pathogenicity is determined by transcriptional variation in three key races.</title>
        <authorList>
            <person name="Adams T.M."/>
            <person name="Armitage A.D."/>
            <person name="Sobczyk M.K."/>
            <person name="Bates H.J."/>
            <person name="Dunwell J.M."/>
            <person name="Nellist C.F."/>
            <person name="Harrison R.J."/>
        </authorList>
    </citation>
    <scope>NUCLEOTIDE SEQUENCE [LARGE SCALE GENOMIC DNA]</scope>
    <source>
        <strain evidence="3 4">SCRP249</strain>
        <strain evidence="2 5">SCRP324</strain>
    </source>
</reference>
<protein>
    <submittedName>
        <fullName evidence="2">Uncharacterized protein</fullName>
    </submittedName>
</protein>
<proteinExistence type="predicted"/>
<dbReference type="EMBL" id="QXFU01004458">
    <property type="protein sequence ID" value="KAE8968686.1"/>
    <property type="molecule type" value="Genomic_DNA"/>
</dbReference>
<evidence type="ECO:0000313" key="4">
    <source>
        <dbReference type="Proteomes" id="UP000429607"/>
    </source>
</evidence>
<dbReference type="EMBL" id="QXFV01003876">
    <property type="protein sequence ID" value="KAE8973243.1"/>
    <property type="molecule type" value="Genomic_DNA"/>
</dbReference>
<name>A0A6A3HF58_9STRA</name>
<evidence type="ECO:0000256" key="1">
    <source>
        <dbReference type="SAM" id="MobiDB-lite"/>
    </source>
</evidence>
<feature type="compositionally biased region" description="Basic and acidic residues" evidence="1">
    <location>
        <begin position="54"/>
        <end position="70"/>
    </location>
</feature>
<evidence type="ECO:0000313" key="3">
    <source>
        <dbReference type="EMBL" id="KAE8973243.1"/>
    </source>
</evidence>